<dbReference type="Proteomes" id="UP000029444">
    <property type="component" value="Unassembled WGS sequence"/>
</dbReference>
<reference evidence="6 7" key="1">
    <citation type="submission" date="2012-09" db="EMBL/GenBank/DDBJ databases">
        <title>Genome Sequence of alkane-degrading Bacterium Alcanivorax sp. 19-m-6.</title>
        <authorList>
            <person name="Lai Q."/>
            <person name="Shao Z."/>
        </authorList>
    </citation>
    <scope>NUCLEOTIDE SEQUENCE [LARGE SCALE GENOMIC DNA]</scope>
    <source>
        <strain evidence="6 7">19-m-6</strain>
    </source>
</reference>
<evidence type="ECO:0000313" key="6">
    <source>
        <dbReference type="EMBL" id="KGD66480.1"/>
    </source>
</evidence>
<dbReference type="PATRIC" id="fig|1177154.3.peg.148"/>
<proteinExistence type="predicted"/>
<dbReference type="GO" id="GO:0003677">
    <property type="term" value="F:DNA binding"/>
    <property type="evidence" value="ECO:0007669"/>
    <property type="project" value="UniProtKB-KW"/>
</dbReference>
<evidence type="ECO:0000256" key="2">
    <source>
        <dbReference type="ARBA" id="ARBA00023125"/>
    </source>
</evidence>
<dbReference type="eggNOG" id="COG0664">
    <property type="taxonomic scope" value="Bacteria"/>
</dbReference>
<dbReference type="STRING" id="1177154.Y5S_00147"/>
<dbReference type="Pfam" id="PF13545">
    <property type="entry name" value="HTH_Crp_2"/>
    <property type="match status" value="1"/>
</dbReference>
<sequence length="232" mass="25671">MLNVVEVLRACPLFQGFPDVAIVEAAPHARVRRFDKNGPVYEKGEPQVWLCVIASGMVRIHSVNAQGQEALLIVLDQGAWVGDAVFAPGAERVYGATAHTAAEIVELPGDFFRALMARYPESYPVVLDCISRRLWSAMTLIEEDALRGTLTRIGRRLLFLCDMQRGGQRGADGPVRVALTREHIASMMGMTRQGVHKTLKRFESEGLIELGYGFITVKDEQRLTDFLASSPD</sequence>
<dbReference type="SUPFAM" id="SSF51206">
    <property type="entry name" value="cAMP-binding domain-like"/>
    <property type="match status" value="1"/>
</dbReference>
<dbReference type="EMBL" id="ARXV01000001">
    <property type="protein sequence ID" value="KGD66480.1"/>
    <property type="molecule type" value="Genomic_DNA"/>
</dbReference>
<dbReference type="InterPro" id="IPR036388">
    <property type="entry name" value="WH-like_DNA-bd_sf"/>
</dbReference>
<name>A0A095UVA0_9GAMM</name>
<keyword evidence="1" id="KW-0805">Transcription regulation</keyword>
<dbReference type="Pfam" id="PF00027">
    <property type="entry name" value="cNMP_binding"/>
    <property type="match status" value="1"/>
</dbReference>
<dbReference type="InterPro" id="IPR014710">
    <property type="entry name" value="RmlC-like_jellyroll"/>
</dbReference>
<dbReference type="SUPFAM" id="SSF46785">
    <property type="entry name" value="Winged helix' DNA-binding domain"/>
    <property type="match status" value="1"/>
</dbReference>
<evidence type="ECO:0000259" key="4">
    <source>
        <dbReference type="PROSITE" id="PS50042"/>
    </source>
</evidence>
<dbReference type="PROSITE" id="PS51063">
    <property type="entry name" value="HTH_CRP_2"/>
    <property type="match status" value="1"/>
</dbReference>
<dbReference type="InterPro" id="IPR036390">
    <property type="entry name" value="WH_DNA-bd_sf"/>
</dbReference>
<dbReference type="GO" id="GO:0003700">
    <property type="term" value="F:DNA-binding transcription factor activity"/>
    <property type="evidence" value="ECO:0007669"/>
    <property type="project" value="TreeGrafter"/>
</dbReference>
<dbReference type="InterPro" id="IPR012318">
    <property type="entry name" value="HTH_CRP"/>
</dbReference>
<accession>A0A095UVA0</accession>
<keyword evidence="2" id="KW-0238">DNA-binding</keyword>
<feature type="domain" description="HTH crp-type" evidence="5">
    <location>
        <begin position="147"/>
        <end position="221"/>
    </location>
</feature>
<feature type="domain" description="Cyclic nucleotide-binding" evidence="4">
    <location>
        <begin position="13"/>
        <end position="116"/>
    </location>
</feature>
<evidence type="ECO:0000256" key="3">
    <source>
        <dbReference type="ARBA" id="ARBA00023163"/>
    </source>
</evidence>
<dbReference type="OrthoDB" id="8969464at2"/>
<protein>
    <submittedName>
        <fullName evidence="6">Transcriptional regulator Anr</fullName>
    </submittedName>
</protein>
<dbReference type="PANTHER" id="PTHR24567">
    <property type="entry name" value="CRP FAMILY TRANSCRIPTIONAL REGULATORY PROTEIN"/>
    <property type="match status" value="1"/>
</dbReference>
<dbReference type="SMART" id="SM00419">
    <property type="entry name" value="HTH_CRP"/>
    <property type="match status" value="1"/>
</dbReference>
<dbReference type="RefSeq" id="WP_035229415.1">
    <property type="nucleotide sequence ID" value="NZ_ARXV01000001.1"/>
</dbReference>
<dbReference type="CDD" id="cd00038">
    <property type="entry name" value="CAP_ED"/>
    <property type="match status" value="1"/>
</dbReference>
<evidence type="ECO:0000259" key="5">
    <source>
        <dbReference type="PROSITE" id="PS51063"/>
    </source>
</evidence>
<dbReference type="InterPro" id="IPR000595">
    <property type="entry name" value="cNMP-bd_dom"/>
</dbReference>
<dbReference type="GO" id="GO:0005829">
    <property type="term" value="C:cytosol"/>
    <property type="evidence" value="ECO:0007669"/>
    <property type="project" value="TreeGrafter"/>
</dbReference>
<organism evidence="6 7">
    <name type="scientific">Alcanivorax nanhaiticus</name>
    <dbReference type="NCBI Taxonomy" id="1177154"/>
    <lineage>
        <taxon>Bacteria</taxon>
        <taxon>Pseudomonadati</taxon>
        <taxon>Pseudomonadota</taxon>
        <taxon>Gammaproteobacteria</taxon>
        <taxon>Oceanospirillales</taxon>
        <taxon>Alcanivoracaceae</taxon>
        <taxon>Alcanivorax</taxon>
    </lineage>
</organism>
<dbReference type="PRINTS" id="PR00034">
    <property type="entry name" value="HTHCRP"/>
</dbReference>
<dbReference type="InterPro" id="IPR018490">
    <property type="entry name" value="cNMP-bd_dom_sf"/>
</dbReference>
<gene>
    <name evidence="6" type="ORF">Y5S_00147</name>
</gene>
<dbReference type="Gene3D" id="2.60.120.10">
    <property type="entry name" value="Jelly Rolls"/>
    <property type="match status" value="1"/>
</dbReference>
<evidence type="ECO:0000313" key="7">
    <source>
        <dbReference type="Proteomes" id="UP000029444"/>
    </source>
</evidence>
<evidence type="ECO:0000256" key="1">
    <source>
        <dbReference type="ARBA" id="ARBA00023015"/>
    </source>
</evidence>
<dbReference type="AlphaFoldDB" id="A0A095UVA0"/>
<dbReference type="InterPro" id="IPR050397">
    <property type="entry name" value="Env_Response_Regulators"/>
</dbReference>
<dbReference type="PROSITE" id="PS50042">
    <property type="entry name" value="CNMP_BINDING_3"/>
    <property type="match status" value="1"/>
</dbReference>
<keyword evidence="7" id="KW-1185">Reference proteome</keyword>
<dbReference type="SMART" id="SM00100">
    <property type="entry name" value="cNMP"/>
    <property type="match status" value="1"/>
</dbReference>
<keyword evidence="3" id="KW-0804">Transcription</keyword>
<comment type="caution">
    <text evidence="6">The sequence shown here is derived from an EMBL/GenBank/DDBJ whole genome shotgun (WGS) entry which is preliminary data.</text>
</comment>
<dbReference type="Gene3D" id="1.10.10.10">
    <property type="entry name" value="Winged helix-like DNA-binding domain superfamily/Winged helix DNA-binding domain"/>
    <property type="match status" value="1"/>
</dbReference>
<dbReference type="PANTHER" id="PTHR24567:SF26">
    <property type="entry name" value="REGULATORY PROTEIN YEIL"/>
    <property type="match status" value="1"/>
</dbReference>